<gene>
    <name evidence="1" type="ORF">JRO89_XS01G0324800</name>
</gene>
<comment type="caution">
    <text evidence="1">The sequence shown here is derived from an EMBL/GenBank/DDBJ whole genome shotgun (WGS) entry which is preliminary data.</text>
</comment>
<dbReference type="EMBL" id="JAFEMO010000001">
    <property type="protein sequence ID" value="KAH7577992.1"/>
    <property type="molecule type" value="Genomic_DNA"/>
</dbReference>
<evidence type="ECO:0000313" key="1">
    <source>
        <dbReference type="EMBL" id="KAH7577992.1"/>
    </source>
</evidence>
<dbReference type="Proteomes" id="UP000827721">
    <property type="component" value="Unassembled WGS sequence"/>
</dbReference>
<proteinExistence type="predicted"/>
<organism evidence="1 2">
    <name type="scientific">Xanthoceras sorbifolium</name>
    <dbReference type="NCBI Taxonomy" id="99658"/>
    <lineage>
        <taxon>Eukaryota</taxon>
        <taxon>Viridiplantae</taxon>
        <taxon>Streptophyta</taxon>
        <taxon>Embryophyta</taxon>
        <taxon>Tracheophyta</taxon>
        <taxon>Spermatophyta</taxon>
        <taxon>Magnoliopsida</taxon>
        <taxon>eudicotyledons</taxon>
        <taxon>Gunneridae</taxon>
        <taxon>Pentapetalae</taxon>
        <taxon>rosids</taxon>
        <taxon>malvids</taxon>
        <taxon>Sapindales</taxon>
        <taxon>Sapindaceae</taxon>
        <taxon>Xanthoceroideae</taxon>
        <taxon>Xanthoceras</taxon>
    </lineage>
</organism>
<dbReference type="PANTHER" id="PTHR34576">
    <property type="entry name" value="MEMBRANE-ASSOCIATED KINASE REGULATOR 6-RELATED"/>
    <property type="match status" value="1"/>
</dbReference>
<reference evidence="1 2" key="1">
    <citation type="submission" date="2021-02" db="EMBL/GenBank/DDBJ databases">
        <title>Plant Genome Project.</title>
        <authorList>
            <person name="Zhang R.-G."/>
        </authorList>
    </citation>
    <scope>NUCLEOTIDE SEQUENCE [LARGE SCALE GENOMIC DNA]</scope>
    <source>
        <tissue evidence="1">Leaves</tissue>
    </source>
</reference>
<accession>A0ABQ8IPE3</accession>
<sequence>MVHMVTMILWSPASNYVKLDPRILHLPFKDKTSHPSSPSYIDNCQLPMETSQSLATESFSYSWLSNVKPSFDSLDESLRASLDSYHEAISTDLDYKIIKSQRFWAEAQNFNFDIPVSQSPAALLHADELFSDGLIKPVYVDPSKIEMSHTSDSVTIPPVSSCSSRNIISAYQVHYQFFRKWRKLSKQVLQKCFGYLRPFCHKVGSSRKSNRVDDIDWRVWEVKSWSNSPQASPRRHAAYSVGNWSDMESSIYEAILHCKRSVEWKEEEVECFQKCLARDEHNLSFVRFYFRPPLSANVNLSHKVCSSLILNHGISNNK</sequence>
<keyword evidence="2" id="KW-1185">Reference proteome</keyword>
<protein>
    <recommendedName>
        <fullName evidence="3">Membrane-associated kinase regulator 6</fullName>
    </recommendedName>
</protein>
<name>A0ABQ8IPE3_9ROSI</name>
<evidence type="ECO:0008006" key="3">
    <source>
        <dbReference type="Google" id="ProtNLM"/>
    </source>
</evidence>
<dbReference type="PANTHER" id="PTHR34576:SF14">
    <property type="entry name" value="MEMBRANE-ASSOCIATED KINASE REGULATOR 6"/>
    <property type="match status" value="1"/>
</dbReference>
<evidence type="ECO:0000313" key="2">
    <source>
        <dbReference type="Proteomes" id="UP000827721"/>
    </source>
</evidence>
<dbReference type="InterPro" id="IPR044699">
    <property type="entry name" value="MAKR6"/>
</dbReference>